<dbReference type="Proteomes" id="UP001444661">
    <property type="component" value="Unassembled WGS sequence"/>
</dbReference>
<keyword evidence="3" id="KW-1185">Reference proteome</keyword>
<organism evidence="2 3">
    <name type="scientific">Apiospora rasikravindrae</name>
    <dbReference type="NCBI Taxonomy" id="990691"/>
    <lineage>
        <taxon>Eukaryota</taxon>
        <taxon>Fungi</taxon>
        <taxon>Dikarya</taxon>
        <taxon>Ascomycota</taxon>
        <taxon>Pezizomycotina</taxon>
        <taxon>Sordariomycetes</taxon>
        <taxon>Xylariomycetidae</taxon>
        <taxon>Amphisphaeriales</taxon>
        <taxon>Apiosporaceae</taxon>
        <taxon>Apiospora</taxon>
    </lineage>
</organism>
<evidence type="ECO:0000313" key="3">
    <source>
        <dbReference type="Proteomes" id="UP001444661"/>
    </source>
</evidence>
<comment type="caution">
    <text evidence="2">The sequence shown here is derived from an EMBL/GenBank/DDBJ whole genome shotgun (WGS) entry which is preliminary data.</text>
</comment>
<name>A0ABR1TFP5_9PEZI</name>
<feature type="compositionally biased region" description="Pro residues" evidence="1">
    <location>
        <begin position="12"/>
        <end position="22"/>
    </location>
</feature>
<sequence length="227" mass="23936">MVRAGDGRPLPLVRPPRGPQVAPPRDREGLLEAPGPVGGGHAPVLGRLELEQVLGGAARAAPDGLAVAAGGDEAGGLAGRRRPEPGFQVLLGAGRLDGDVVQRALGDRRQLPGLPVAAHAEVGRVVLPAEEQVALRGVRQAALHKDLGRDAHQDVPLVGDVVRAAVRPVGIRLFPSSPEGLVWNAVLGPQGPVPLGELEERERERSPLSNAYSRRREHDIFPIWALE</sequence>
<protein>
    <submittedName>
        <fullName evidence="2">Uncharacterized protein</fullName>
    </submittedName>
</protein>
<evidence type="ECO:0000256" key="1">
    <source>
        <dbReference type="SAM" id="MobiDB-lite"/>
    </source>
</evidence>
<proteinExistence type="predicted"/>
<dbReference type="EMBL" id="JAQQWK010000003">
    <property type="protein sequence ID" value="KAK8045452.1"/>
    <property type="molecule type" value="Genomic_DNA"/>
</dbReference>
<gene>
    <name evidence="2" type="ORF">PG993_005476</name>
</gene>
<feature type="region of interest" description="Disordered" evidence="1">
    <location>
        <begin position="1"/>
        <end position="43"/>
    </location>
</feature>
<accession>A0ABR1TFP5</accession>
<evidence type="ECO:0000313" key="2">
    <source>
        <dbReference type="EMBL" id="KAK8045452.1"/>
    </source>
</evidence>
<reference evidence="2 3" key="1">
    <citation type="submission" date="2023-01" db="EMBL/GenBank/DDBJ databases">
        <title>Analysis of 21 Apiospora genomes using comparative genomics revels a genus with tremendous synthesis potential of carbohydrate active enzymes and secondary metabolites.</title>
        <authorList>
            <person name="Sorensen T."/>
        </authorList>
    </citation>
    <scope>NUCLEOTIDE SEQUENCE [LARGE SCALE GENOMIC DNA]</scope>
    <source>
        <strain evidence="2 3">CBS 33761</strain>
    </source>
</reference>